<name>A0ABQ3B6N8_9GAMM</name>
<dbReference type="Proteomes" id="UP000619761">
    <property type="component" value="Unassembled WGS sequence"/>
</dbReference>
<proteinExistence type="predicted"/>
<accession>A0ABQ3B6N8</accession>
<dbReference type="EMBL" id="BMYZ01000002">
    <property type="protein sequence ID" value="GGY79586.1"/>
    <property type="molecule type" value="Genomic_DNA"/>
</dbReference>
<organism evidence="1 2">
    <name type="scientific">Cellvibrio zantedeschiae</name>
    <dbReference type="NCBI Taxonomy" id="1237077"/>
    <lineage>
        <taxon>Bacteria</taxon>
        <taxon>Pseudomonadati</taxon>
        <taxon>Pseudomonadota</taxon>
        <taxon>Gammaproteobacteria</taxon>
        <taxon>Cellvibrionales</taxon>
        <taxon>Cellvibrionaceae</taxon>
        <taxon>Cellvibrio</taxon>
    </lineage>
</organism>
<dbReference type="RefSeq" id="WP_189419183.1">
    <property type="nucleotide sequence ID" value="NZ_BMYZ01000002.1"/>
</dbReference>
<comment type="caution">
    <text evidence="1">The sequence shown here is derived from an EMBL/GenBank/DDBJ whole genome shotgun (WGS) entry which is preliminary data.</text>
</comment>
<protein>
    <submittedName>
        <fullName evidence="1">Uncharacterized protein</fullName>
    </submittedName>
</protein>
<evidence type="ECO:0000313" key="1">
    <source>
        <dbReference type="EMBL" id="GGY79586.1"/>
    </source>
</evidence>
<keyword evidence="2" id="KW-1185">Reference proteome</keyword>
<sequence>MAIQTKTNHSAFNLRYSAFLGMLYFSTPESEALISDAKALVGDEEAKKGYKGNKGDSASAKALDFLRQKGITPINVSGILNSARVIERDVDGRPTPYLNVGLKDGEERYYVSVNLSQEAAQMLVRKLVNAEIGVHTELNMFATYGQRPGATRAYADHGASLRQNGNEVKSVSPKEQLSPRIEADKEKLLGAGIADKETLATRRAKIELDFHVELMTAVTANVDAYFASTELPDSDANAAA</sequence>
<evidence type="ECO:0000313" key="2">
    <source>
        <dbReference type="Proteomes" id="UP000619761"/>
    </source>
</evidence>
<gene>
    <name evidence="1" type="ORF">GCM10011613_25570</name>
</gene>
<reference evidence="2" key="1">
    <citation type="journal article" date="2019" name="Int. J. Syst. Evol. Microbiol.">
        <title>The Global Catalogue of Microorganisms (GCM) 10K type strain sequencing project: providing services to taxonomists for standard genome sequencing and annotation.</title>
        <authorList>
            <consortium name="The Broad Institute Genomics Platform"/>
            <consortium name="The Broad Institute Genome Sequencing Center for Infectious Disease"/>
            <person name="Wu L."/>
            <person name="Ma J."/>
        </authorList>
    </citation>
    <scope>NUCLEOTIDE SEQUENCE [LARGE SCALE GENOMIC DNA]</scope>
    <source>
        <strain evidence="2">KCTC 32239</strain>
    </source>
</reference>